<comment type="subcellular location">
    <subcellularLocation>
        <location evidence="1">Fimbrium</location>
    </subcellularLocation>
</comment>
<evidence type="ECO:0000256" key="1">
    <source>
        <dbReference type="ARBA" id="ARBA00004561"/>
    </source>
</evidence>
<name>A0A5Y2S3P5_SALER</name>
<dbReference type="SUPFAM" id="SSF49401">
    <property type="entry name" value="Bacterial adhesins"/>
    <property type="match status" value="1"/>
</dbReference>
<dbReference type="EMBL" id="AAILSQ010000012">
    <property type="protein sequence ID" value="ECF6052201.1"/>
    <property type="molecule type" value="Genomic_DNA"/>
</dbReference>
<proteinExistence type="inferred from homology"/>
<dbReference type="PANTHER" id="PTHR33420:SF3">
    <property type="entry name" value="FIMBRIAL SUBUNIT ELFA"/>
    <property type="match status" value="1"/>
</dbReference>
<dbReference type="AlphaFoldDB" id="A0A5Y2S3P5"/>
<accession>A0A5Y2S3P5</accession>
<dbReference type="GO" id="GO:0009289">
    <property type="term" value="C:pilus"/>
    <property type="evidence" value="ECO:0007669"/>
    <property type="project" value="UniProtKB-SubCell"/>
</dbReference>
<dbReference type="InterPro" id="IPR008966">
    <property type="entry name" value="Adhesion_dom_sf"/>
</dbReference>
<comment type="similarity">
    <text evidence="2">Belongs to the fimbrial protein family.</text>
</comment>
<dbReference type="InterPro" id="IPR000259">
    <property type="entry name" value="Adhesion_dom_fimbrial"/>
</dbReference>
<dbReference type="InterPro" id="IPR050263">
    <property type="entry name" value="Bact_Fimbrial_Adh_Pro"/>
</dbReference>
<reference evidence="6" key="1">
    <citation type="submission" date="2019-07" db="EMBL/GenBank/DDBJ databases">
        <authorList>
            <person name="Ashton P.M."/>
            <person name="Dallman T."/>
            <person name="Nair S."/>
            <person name="De Pinna E."/>
            <person name="Peters T."/>
            <person name="Grant K."/>
        </authorList>
    </citation>
    <scope>NUCLEOTIDE SEQUENCE [LARGE SCALE GENOMIC DNA]</scope>
    <source>
        <strain evidence="6">107213</strain>
    </source>
</reference>
<protein>
    <recommendedName>
        <fullName evidence="5">Fimbrial-type adhesion domain-containing protein</fullName>
    </recommendedName>
</protein>
<dbReference type="InterPro" id="IPR036937">
    <property type="entry name" value="Adhesion_dom_fimbrial_sf"/>
</dbReference>
<evidence type="ECO:0000256" key="3">
    <source>
        <dbReference type="ARBA" id="ARBA00022729"/>
    </source>
</evidence>
<sequence>MKAITLPLIKSILILFILIWSHMGKAGCWYSQGSVSSYTVTVPTLNVQRDVPAGAILWDSGYLTAPVSNSIYCDVVAPIWRGYDDSTLVPVNVLDNHGIYQTNNPGIAIRIWWLSYWDDAPGALGPSDARIFESPKTQEGSSTCVKCEYQHISGRFDVQLIATGKPITDEPLQLARFTAARTYDTADQIRINFTDADVVVNSASCVLNSKNISVDLGKHIEGFHLVHPGDTSAPVGFNINLTCDANTNVNVLFSGTTVSGDATTLALNNLSAPTSAQGVGVQILYHDQPITFGELVPTVKSSAESGGLVLPFTAQILRLNEALKAGEIEATATFEMIYR</sequence>
<evidence type="ECO:0000313" key="6">
    <source>
        <dbReference type="EMBL" id="ECF6052201.1"/>
    </source>
</evidence>
<comment type="caution">
    <text evidence="6">The sequence shown here is derived from an EMBL/GenBank/DDBJ whole genome shotgun (WGS) entry which is preliminary data.</text>
</comment>
<dbReference type="Gene3D" id="2.60.40.1090">
    <property type="entry name" value="Fimbrial-type adhesion domain"/>
    <property type="match status" value="1"/>
</dbReference>
<dbReference type="GO" id="GO:0043709">
    <property type="term" value="P:cell adhesion involved in single-species biofilm formation"/>
    <property type="evidence" value="ECO:0007669"/>
    <property type="project" value="TreeGrafter"/>
</dbReference>
<gene>
    <name evidence="6" type="ORF">FNN84_13450</name>
</gene>
<keyword evidence="3" id="KW-0732">Signal</keyword>
<organism evidence="6">
    <name type="scientific">Salmonella enterica subsp. salamae</name>
    <dbReference type="NCBI Taxonomy" id="59202"/>
    <lineage>
        <taxon>Bacteria</taxon>
        <taxon>Pseudomonadati</taxon>
        <taxon>Pseudomonadota</taxon>
        <taxon>Gammaproteobacteria</taxon>
        <taxon>Enterobacterales</taxon>
        <taxon>Enterobacteriaceae</taxon>
        <taxon>Salmonella</taxon>
    </lineage>
</organism>
<evidence type="ECO:0000256" key="4">
    <source>
        <dbReference type="ARBA" id="ARBA00023263"/>
    </source>
</evidence>
<evidence type="ECO:0000259" key="5">
    <source>
        <dbReference type="Pfam" id="PF00419"/>
    </source>
</evidence>
<evidence type="ECO:0000256" key="2">
    <source>
        <dbReference type="ARBA" id="ARBA00006671"/>
    </source>
</evidence>
<dbReference type="Pfam" id="PF00419">
    <property type="entry name" value="Fimbrial"/>
    <property type="match status" value="1"/>
</dbReference>
<dbReference type="Gene3D" id="2.60.40.3310">
    <property type="match status" value="1"/>
</dbReference>
<feature type="domain" description="Fimbrial-type adhesion" evidence="5">
    <location>
        <begin position="201"/>
        <end position="338"/>
    </location>
</feature>
<keyword evidence="4" id="KW-0281">Fimbrium</keyword>
<dbReference type="Proteomes" id="UP000839746">
    <property type="component" value="Unassembled WGS sequence"/>
</dbReference>
<dbReference type="PANTHER" id="PTHR33420">
    <property type="entry name" value="FIMBRIAL SUBUNIT ELFA-RELATED"/>
    <property type="match status" value="1"/>
</dbReference>